<dbReference type="AlphaFoldDB" id="A0A1N7PTL9"/>
<dbReference type="SUPFAM" id="SSF46785">
    <property type="entry name" value="Winged helix' DNA-binding domain"/>
    <property type="match status" value="1"/>
</dbReference>
<dbReference type="PANTHER" id="PTHR30346">
    <property type="entry name" value="TRANSCRIPTIONAL DUAL REGULATOR HCAR-RELATED"/>
    <property type="match status" value="1"/>
</dbReference>
<feature type="domain" description="HTH lysR-type" evidence="5">
    <location>
        <begin position="34"/>
        <end position="80"/>
    </location>
</feature>
<dbReference type="GO" id="GO:0003677">
    <property type="term" value="F:DNA binding"/>
    <property type="evidence" value="ECO:0007669"/>
    <property type="project" value="UniProtKB-KW"/>
</dbReference>
<keyword evidence="4" id="KW-0804">Transcription</keyword>
<name>A0A1N7PTL9_9PROT</name>
<reference evidence="6 7" key="1">
    <citation type="submission" date="2017-01" db="EMBL/GenBank/DDBJ databases">
        <authorList>
            <person name="Mah S.A."/>
            <person name="Swanson W.J."/>
            <person name="Moy G.W."/>
            <person name="Vacquier V.D."/>
        </authorList>
    </citation>
    <scope>NUCLEOTIDE SEQUENCE [LARGE SCALE GENOMIC DNA]</scope>
    <source>
        <strain evidence="6 7">DSM 11589</strain>
    </source>
</reference>
<evidence type="ECO:0000256" key="4">
    <source>
        <dbReference type="ARBA" id="ARBA00023163"/>
    </source>
</evidence>
<dbReference type="InterPro" id="IPR036390">
    <property type="entry name" value="WH_DNA-bd_sf"/>
</dbReference>
<dbReference type="InterPro" id="IPR000847">
    <property type="entry name" value="LysR_HTH_N"/>
</dbReference>
<dbReference type="Pfam" id="PF00126">
    <property type="entry name" value="HTH_1"/>
    <property type="match status" value="1"/>
</dbReference>
<dbReference type="FunFam" id="1.10.10.10:FF:000001">
    <property type="entry name" value="LysR family transcriptional regulator"/>
    <property type="match status" value="1"/>
</dbReference>
<evidence type="ECO:0000313" key="6">
    <source>
        <dbReference type="EMBL" id="SIT13964.1"/>
    </source>
</evidence>
<dbReference type="CDD" id="cd08414">
    <property type="entry name" value="PBP2_LTTR_aromatics_like"/>
    <property type="match status" value="1"/>
</dbReference>
<dbReference type="PROSITE" id="PS50931">
    <property type="entry name" value="HTH_LYSR"/>
    <property type="match status" value="1"/>
</dbReference>
<dbReference type="Pfam" id="PF03466">
    <property type="entry name" value="LysR_substrate"/>
    <property type="match status" value="1"/>
</dbReference>
<organism evidence="6 7">
    <name type="scientific">Insolitispirillum peregrinum</name>
    <dbReference type="NCBI Taxonomy" id="80876"/>
    <lineage>
        <taxon>Bacteria</taxon>
        <taxon>Pseudomonadati</taxon>
        <taxon>Pseudomonadota</taxon>
        <taxon>Alphaproteobacteria</taxon>
        <taxon>Rhodospirillales</taxon>
        <taxon>Novispirillaceae</taxon>
        <taxon>Insolitispirillum</taxon>
    </lineage>
</organism>
<dbReference type="Proteomes" id="UP000185678">
    <property type="component" value="Unassembled WGS sequence"/>
</dbReference>
<comment type="similarity">
    <text evidence="1">Belongs to the LysR transcriptional regulatory family.</text>
</comment>
<dbReference type="PANTHER" id="PTHR30346:SF0">
    <property type="entry name" value="HCA OPERON TRANSCRIPTIONAL ACTIVATOR HCAR"/>
    <property type="match status" value="1"/>
</dbReference>
<dbReference type="SUPFAM" id="SSF53850">
    <property type="entry name" value="Periplasmic binding protein-like II"/>
    <property type="match status" value="1"/>
</dbReference>
<keyword evidence="7" id="KW-1185">Reference proteome</keyword>
<dbReference type="RefSeq" id="WP_084194961.1">
    <property type="nucleotide sequence ID" value="NZ_FTOA01000008.1"/>
</dbReference>
<evidence type="ECO:0000259" key="5">
    <source>
        <dbReference type="PROSITE" id="PS50931"/>
    </source>
</evidence>
<evidence type="ECO:0000256" key="1">
    <source>
        <dbReference type="ARBA" id="ARBA00009437"/>
    </source>
</evidence>
<dbReference type="OrthoDB" id="7282659at2"/>
<evidence type="ECO:0000313" key="7">
    <source>
        <dbReference type="Proteomes" id="UP000185678"/>
    </source>
</evidence>
<dbReference type="EMBL" id="FTOA01000008">
    <property type="protein sequence ID" value="SIT13964.1"/>
    <property type="molecule type" value="Genomic_DNA"/>
</dbReference>
<dbReference type="STRING" id="80876.SAMN05421779_10848"/>
<sequence length="320" mass="35452">MRRRAHSGQDVFDQQNALLRGRIPLVALIQTLSVAEYLNFRHAAHALDVSQSSVSTRIKTLEEDLGVVLFERRHRGVRLTDAGRNFITEVAAGIGHLDLAIKTAGAVLNGATGHLSIGLLSSIASGFLADLRRRYRDEHPKIELAFFEGRADEITRQVREAKLDVAFVVGTVDVPDCHSRQLWSETLMAVLPQDHPLARAERLVWCDLAPETFLVRQAGAGPQVLDHIVRRLVEREKTPRIRRCDVGRDTLMHIVAAGDGITLTSESASYVPFPGVLFRPIADEPDRARFSAVWSPHNRGPTLIHLLDLATEMSRSAHSG</sequence>
<keyword evidence="3" id="KW-0238">DNA-binding</keyword>
<protein>
    <submittedName>
        <fullName evidence="6">Transcriptional regulator, LysR family</fullName>
    </submittedName>
</protein>
<dbReference type="GO" id="GO:0032993">
    <property type="term" value="C:protein-DNA complex"/>
    <property type="evidence" value="ECO:0007669"/>
    <property type="project" value="TreeGrafter"/>
</dbReference>
<dbReference type="GO" id="GO:0003700">
    <property type="term" value="F:DNA-binding transcription factor activity"/>
    <property type="evidence" value="ECO:0007669"/>
    <property type="project" value="InterPro"/>
</dbReference>
<proteinExistence type="inferred from homology"/>
<evidence type="ECO:0000256" key="2">
    <source>
        <dbReference type="ARBA" id="ARBA00023015"/>
    </source>
</evidence>
<evidence type="ECO:0000256" key="3">
    <source>
        <dbReference type="ARBA" id="ARBA00023125"/>
    </source>
</evidence>
<accession>A0A1N7PTL9</accession>
<gene>
    <name evidence="6" type="ORF">SAMN05421779_10848</name>
</gene>
<dbReference type="InterPro" id="IPR036388">
    <property type="entry name" value="WH-like_DNA-bd_sf"/>
</dbReference>
<dbReference type="Gene3D" id="3.40.190.10">
    <property type="entry name" value="Periplasmic binding protein-like II"/>
    <property type="match status" value="2"/>
</dbReference>
<keyword evidence="2" id="KW-0805">Transcription regulation</keyword>
<dbReference type="PRINTS" id="PR00039">
    <property type="entry name" value="HTHLYSR"/>
</dbReference>
<dbReference type="Gene3D" id="1.10.10.10">
    <property type="entry name" value="Winged helix-like DNA-binding domain superfamily/Winged helix DNA-binding domain"/>
    <property type="match status" value="1"/>
</dbReference>
<dbReference type="InterPro" id="IPR005119">
    <property type="entry name" value="LysR_subst-bd"/>
</dbReference>